<organism evidence="2">
    <name type="scientific">viral metagenome</name>
    <dbReference type="NCBI Taxonomy" id="1070528"/>
    <lineage>
        <taxon>unclassified sequences</taxon>
        <taxon>metagenomes</taxon>
        <taxon>organismal metagenomes</taxon>
    </lineage>
</organism>
<protein>
    <recommendedName>
        <fullName evidence="3">LamG-like jellyroll fold domain-containing protein</fullName>
    </recommendedName>
</protein>
<dbReference type="AlphaFoldDB" id="A0A6C0HNF5"/>
<evidence type="ECO:0008006" key="3">
    <source>
        <dbReference type="Google" id="ProtNLM"/>
    </source>
</evidence>
<evidence type="ECO:0000256" key="1">
    <source>
        <dbReference type="SAM" id="Phobius"/>
    </source>
</evidence>
<accession>A0A6C0HNF5</accession>
<keyword evidence="1" id="KW-0812">Transmembrane</keyword>
<dbReference type="Pfam" id="PF13385">
    <property type="entry name" value="Laminin_G_3"/>
    <property type="match status" value="1"/>
</dbReference>
<proteinExistence type="predicted"/>
<feature type="transmembrane region" description="Helical" evidence="1">
    <location>
        <begin position="79"/>
        <end position="100"/>
    </location>
</feature>
<dbReference type="InterPro" id="IPR013320">
    <property type="entry name" value="ConA-like_dom_sf"/>
</dbReference>
<dbReference type="Gene3D" id="2.60.120.200">
    <property type="match status" value="1"/>
</dbReference>
<dbReference type="SUPFAM" id="SSF49899">
    <property type="entry name" value="Concanavalin A-like lectins/glucanases"/>
    <property type="match status" value="1"/>
</dbReference>
<keyword evidence="1" id="KW-0472">Membrane</keyword>
<sequence length="353" mass="39657">MNQSRGPSTISGNFKKIVDKTSNMASSLKEAVKEKAANFKEVIQKRTENAREQIQGAAPPGYMARGAEFVNSNTTISRFVFVMALFLLFMAAFNIGVSLIQQYWMNSKSPILIDGMVSANKLKVVSTNPNVDKSVPIYRSINQEYGLEYTWNVWVYIEDLNKIDNNLYQRVFSKGSQEPGITGVAVPKINSGVVNELLNASPGLFITKNAADNSLYGDKNLHAGLVLVVNTFDSGSKSSDFLETIHIKNIPLKKWMCVTIRVENTTVDIYLNGILTQRKKLNNLPRQNYYDTLIGDSDGGFNGFISSLRYYDSAIHYDDIQSLYSKGPNRTSIDTSMSDNIQNYLSMNWYYNR</sequence>
<name>A0A6C0HNF5_9ZZZZ</name>
<dbReference type="EMBL" id="MN739993">
    <property type="protein sequence ID" value="QHT81917.1"/>
    <property type="molecule type" value="Genomic_DNA"/>
</dbReference>
<evidence type="ECO:0000313" key="2">
    <source>
        <dbReference type="EMBL" id="QHT81917.1"/>
    </source>
</evidence>
<reference evidence="2" key="1">
    <citation type="journal article" date="2020" name="Nature">
        <title>Giant virus diversity and host interactions through global metagenomics.</title>
        <authorList>
            <person name="Schulz F."/>
            <person name="Roux S."/>
            <person name="Paez-Espino D."/>
            <person name="Jungbluth S."/>
            <person name="Walsh D.A."/>
            <person name="Denef V.J."/>
            <person name="McMahon K.D."/>
            <person name="Konstantinidis K.T."/>
            <person name="Eloe-Fadrosh E.A."/>
            <person name="Kyrpides N.C."/>
            <person name="Woyke T."/>
        </authorList>
    </citation>
    <scope>NUCLEOTIDE SEQUENCE</scope>
    <source>
        <strain evidence="2">GVMAG-M-3300023184-160</strain>
    </source>
</reference>
<keyword evidence="1" id="KW-1133">Transmembrane helix</keyword>